<evidence type="ECO:0000313" key="1">
    <source>
        <dbReference type="EMBL" id="EGQ77489.1"/>
    </source>
</evidence>
<name>A0AA36UK37_9NEIS</name>
<reference evidence="1 2" key="1">
    <citation type="submission" date="2011-05" db="EMBL/GenBank/DDBJ databases">
        <authorList>
            <person name="Muzny D."/>
            <person name="Qin X."/>
            <person name="Deng J."/>
            <person name="Jiang H."/>
            <person name="Liu Y."/>
            <person name="Qu J."/>
            <person name="Song X.-Z."/>
            <person name="Zhang L."/>
            <person name="Thornton R."/>
            <person name="Coyle M."/>
            <person name="Francisco L."/>
            <person name="Jackson L."/>
            <person name="Javaid M."/>
            <person name="Korchina V."/>
            <person name="Kovar C."/>
            <person name="Mata R."/>
            <person name="Mathew T."/>
            <person name="Ngo R."/>
            <person name="Nguyen L."/>
            <person name="Nguyen N."/>
            <person name="Okwuonu G."/>
            <person name="Ongeri F."/>
            <person name="Pham C."/>
            <person name="Simmons D."/>
            <person name="Wilczek-Boney K."/>
            <person name="Hale W."/>
            <person name="Jakkamsetti A."/>
            <person name="Pham P."/>
            <person name="Ruth R."/>
            <person name="San Lucas F."/>
            <person name="Warren J."/>
            <person name="Zhang J."/>
            <person name="Zhao Z."/>
            <person name="Zhou C."/>
            <person name="Zhu D."/>
            <person name="Lee S."/>
            <person name="Bess C."/>
            <person name="Blankenburg K."/>
            <person name="Forbes L."/>
            <person name="Fu Q."/>
            <person name="Gubbala S."/>
            <person name="Hirani K."/>
            <person name="Jayaseelan J.C."/>
            <person name="Lara F."/>
            <person name="Munidasa M."/>
            <person name="Palculict T."/>
            <person name="Patil S."/>
            <person name="Pu L.-L."/>
            <person name="Saada N."/>
            <person name="Tang L."/>
            <person name="Weissenberger G."/>
            <person name="Zhu Y."/>
            <person name="Hemphill L."/>
            <person name="Shang Y."/>
            <person name="Youmans B."/>
            <person name="Ayvaz T."/>
            <person name="Ross M."/>
            <person name="Santibanez J."/>
            <person name="Aqrawi P."/>
            <person name="Gross S."/>
            <person name="Joshi V."/>
            <person name="Fowler G."/>
            <person name="Nazareth L."/>
            <person name="Reid J."/>
            <person name="Worley K."/>
            <person name="Petrosino J."/>
            <person name="Highlander S."/>
            <person name="Gibbs R."/>
        </authorList>
    </citation>
    <scope>NUCLEOTIDE SEQUENCE [LARGE SCALE GENOMIC DNA]</scope>
    <source>
        <strain evidence="1 2">ATCC 33926</strain>
    </source>
</reference>
<protein>
    <submittedName>
        <fullName evidence="1">Uncharacterized protein</fullName>
    </submittedName>
</protein>
<dbReference type="Proteomes" id="UP000004982">
    <property type="component" value="Unassembled WGS sequence"/>
</dbReference>
<organism evidence="1 2">
    <name type="scientific">Neisseria macacae ATCC 33926</name>
    <dbReference type="NCBI Taxonomy" id="997348"/>
    <lineage>
        <taxon>Bacteria</taxon>
        <taxon>Pseudomonadati</taxon>
        <taxon>Pseudomonadota</taxon>
        <taxon>Betaproteobacteria</taxon>
        <taxon>Neisseriales</taxon>
        <taxon>Neisseriaceae</taxon>
        <taxon>Neisseria</taxon>
    </lineage>
</organism>
<proteinExistence type="predicted"/>
<evidence type="ECO:0000313" key="2">
    <source>
        <dbReference type="Proteomes" id="UP000004982"/>
    </source>
</evidence>
<gene>
    <name evidence="1" type="ORF">HMPREF9418_0993</name>
</gene>
<comment type="caution">
    <text evidence="1">The sequence shown here is derived from an EMBL/GenBank/DDBJ whole genome shotgun (WGS) entry which is preliminary data.</text>
</comment>
<sequence length="41" mass="4947">MDSPSRYKTKIWKRPFEQENLKAFNQKAERSDDLYGLMLPN</sequence>
<dbReference type="AlphaFoldDB" id="A0AA36UK37"/>
<accession>A0AA36UK37</accession>
<dbReference type="EMBL" id="AFQE01000045">
    <property type="protein sequence ID" value="EGQ77489.1"/>
    <property type="molecule type" value="Genomic_DNA"/>
</dbReference>